<dbReference type="Pfam" id="PF20684">
    <property type="entry name" value="Fung_rhodopsin"/>
    <property type="match status" value="1"/>
</dbReference>
<feature type="transmembrane region" description="Helical" evidence="2">
    <location>
        <begin position="164"/>
        <end position="190"/>
    </location>
</feature>
<dbReference type="AlphaFoldDB" id="A0A1Y2A9N8"/>
<dbReference type="Proteomes" id="UP000193144">
    <property type="component" value="Unassembled WGS sequence"/>
</dbReference>
<feature type="domain" description="Rhodopsin" evidence="3">
    <location>
        <begin position="33"/>
        <end position="264"/>
    </location>
</feature>
<feature type="compositionally biased region" description="Low complexity" evidence="1">
    <location>
        <begin position="281"/>
        <end position="303"/>
    </location>
</feature>
<keyword evidence="2" id="KW-0472">Membrane</keyword>
<feature type="compositionally biased region" description="Low complexity" evidence="1">
    <location>
        <begin position="377"/>
        <end position="387"/>
    </location>
</feature>
<keyword evidence="5" id="KW-1185">Reference proteome</keyword>
<accession>A0A1Y2A9N8</accession>
<evidence type="ECO:0000313" key="5">
    <source>
        <dbReference type="Proteomes" id="UP000193144"/>
    </source>
</evidence>
<feature type="transmembrane region" description="Helical" evidence="2">
    <location>
        <begin position="120"/>
        <end position="144"/>
    </location>
</feature>
<proteinExistence type="predicted"/>
<dbReference type="EMBL" id="MCFA01000004">
    <property type="protein sequence ID" value="ORY19017.1"/>
    <property type="molecule type" value="Genomic_DNA"/>
</dbReference>
<protein>
    <recommendedName>
        <fullName evidence="3">Rhodopsin domain-containing protein</fullName>
    </recommendedName>
</protein>
<keyword evidence="2" id="KW-0812">Transmembrane</keyword>
<gene>
    <name evidence="4" type="ORF">BCR34DRAFT_472648</name>
</gene>
<dbReference type="PANTHER" id="PTHR39614:SF2">
    <property type="entry name" value="INTEGRAL MEMBRANE PROTEIN"/>
    <property type="match status" value="1"/>
</dbReference>
<comment type="caution">
    <text evidence="4">The sequence shown here is derived from an EMBL/GenBank/DDBJ whole genome shotgun (WGS) entry which is preliminary data.</text>
</comment>
<name>A0A1Y2A9N8_9PLEO</name>
<evidence type="ECO:0000256" key="1">
    <source>
        <dbReference type="SAM" id="MobiDB-lite"/>
    </source>
</evidence>
<evidence type="ECO:0000313" key="4">
    <source>
        <dbReference type="EMBL" id="ORY19017.1"/>
    </source>
</evidence>
<feature type="transmembrane region" description="Helical" evidence="2">
    <location>
        <begin position="202"/>
        <end position="220"/>
    </location>
</feature>
<dbReference type="OrthoDB" id="3897607at2759"/>
<dbReference type="STRING" id="1231657.A0A1Y2A9N8"/>
<sequence>MENRFSKVTENDHAGIIWVVSLLCLVYTVLTLVTRSVIKWHMVGSDDFALLAAQALALGQYGALFYSLRNGLGRTSEMLIPQSRISAFASEVLIVLALALSKCSVILLVRRVFSRDMKHFWTICNVILGFCCIWGVASAILVSAGCDASKYMPPQGNETCRGFAARWDIVVALDVFLELVMFVLPIYFLWGLQMAIDLKARVVLAFAFRLPLVVFTIIFLRHFTTAHRDSNPGVSVSTAIAWQQIAVAYSLISATIPCLKSFIQSFDTNFGMGDGSTEGQYNYSSGNSHSNSNSNTRSTQSHSGFKSRSRSAPHTSPEDIKMNSLRPRLSTSFRKEQEAAEGSPKSTHHIGKLRPEKIKNSTTIRGGGDGELERPRSSGSGSSHTGSQELIIRRDVQFEVRSDYALGTERV</sequence>
<evidence type="ECO:0000256" key="2">
    <source>
        <dbReference type="SAM" id="Phobius"/>
    </source>
</evidence>
<feature type="transmembrane region" description="Helical" evidence="2">
    <location>
        <begin position="15"/>
        <end position="36"/>
    </location>
</feature>
<evidence type="ECO:0000259" key="3">
    <source>
        <dbReference type="Pfam" id="PF20684"/>
    </source>
</evidence>
<feature type="transmembrane region" description="Helical" evidence="2">
    <location>
        <begin position="88"/>
        <end position="108"/>
    </location>
</feature>
<feature type="transmembrane region" description="Helical" evidence="2">
    <location>
        <begin position="48"/>
        <end position="68"/>
    </location>
</feature>
<keyword evidence="2" id="KW-1133">Transmembrane helix</keyword>
<feature type="region of interest" description="Disordered" evidence="1">
    <location>
        <begin position="281"/>
        <end position="390"/>
    </location>
</feature>
<feature type="transmembrane region" description="Helical" evidence="2">
    <location>
        <begin position="240"/>
        <end position="259"/>
    </location>
</feature>
<organism evidence="4 5">
    <name type="scientific">Clohesyomyces aquaticus</name>
    <dbReference type="NCBI Taxonomy" id="1231657"/>
    <lineage>
        <taxon>Eukaryota</taxon>
        <taxon>Fungi</taxon>
        <taxon>Dikarya</taxon>
        <taxon>Ascomycota</taxon>
        <taxon>Pezizomycotina</taxon>
        <taxon>Dothideomycetes</taxon>
        <taxon>Pleosporomycetidae</taxon>
        <taxon>Pleosporales</taxon>
        <taxon>Lindgomycetaceae</taxon>
        <taxon>Clohesyomyces</taxon>
    </lineage>
</organism>
<dbReference type="InterPro" id="IPR049326">
    <property type="entry name" value="Rhodopsin_dom_fungi"/>
</dbReference>
<reference evidence="4 5" key="1">
    <citation type="submission" date="2016-07" db="EMBL/GenBank/DDBJ databases">
        <title>Pervasive Adenine N6-methylation of Active Genes in Fungi.</title>
        <authorList>
            <consortium name="DOE Joint Genome Institute"/>
            <person name="Mondo S.J."/>
            <person name="Dannebaum R.O."/>
            <person name="Kuo R.C."/>
            <person name="Labutti K."/>
            <person name="Haridas S."/>
            <person name="Kuo A."/>
            <person name="Salamov A."/>
            <person name="Ahrendt S.R."/>
            <person name="Lipzen A."/>
            <person name="Sullivan W."/>
            <person name="Andreopoulos W.B."/>
            <person name="Clum A."/>
            <person name="Lindquist E."/>
            <person name="Daum C."/>
            <person name="Ramamoorthy G.K."/>
            <person name="Gryganskyi A."/>
            <person name="Culley D."/>
            <person name="Magnuson J.K."/>
            <person name="James T.Y."/>
            <person name="O'Malley M.A."/>
            <person name="Stajich J.E."/>
            <person name="Spatafora J.W."/>
            <person name="Visel A."/>
            <person name="Grigoriev I.V."/>
        </authorList>
    </citation>
    <scope>NUCLEOTIDE SEQUENCE [LARGE SCALE GENOMIC DNA]</scope>
    <source>
        <strain evidence="4 5">CBS 115471</strain>
    </source>
</reference>
<dbReference type="PANTHER" id="PTHR39614">
    <property type="entry name" value="INTEGRAL MEMBRANE PROTEIN"/>
    <property type="match status" value="1"/>
</dbReference>